<evidence type="ECO:0000313" key="1">
    <source>
        <dbReference type="EMBL" id="AGI69854.1"/>
    </source>
</evidence>
<protein>
    <submittedName>
        <fullName evidence="1">Uncharacterized protein</fullName>
    </submittedName>
</protein>
<dbReference type="eggNOG" id="ENOG5031CCV">
    <property type="taxonomic scope" value="Bacteria"/>
</dbReference>
<reference evidence="1 2" key="1">
    <citation type="journal article" date="2013" name="PLoS ONE">
        <title>Poles Apart: Arctic and Antarctic Octadecabacter strains Share High Genome Plasticity and a New Type of Xanthorhodopsin.</title>
        <authorList>
            <person name="Vollmers J."/>
            <person name="Voget S."/>
            <person name="Dietrich S."/>
            <person name="Gollnow K."/>
            <person name="Smits M."/>
            <person name="Meyer K."/>
            <person name="Brinkhoff T."/>
            <person name="Simon M."/>
            <person name="Daniel R."/>
        </authorList>
    </citation>
    <scope>NUCLEOTIDE SEQUENCE [LARGE SCALE GENOMIC DNA]</scope>
    <source>
        <strain evidence="1 2">307</strain>
    </source>
</reference>
<dbReference type="HOGENOM" id="CLU_129864_0_0_5"/>
<gene>
    <name evidence="1" type="ORF">OAN307_c44960</name>
</gene>
<organism evidence="1 2">
    <name type="scientific">Octadecabacter antarcticus 307</name>
    <dbReference type="NCBI Taxonomy" id="391626"/>
    <lineage>
        <taxon>Bacteria</taxon>
        <taxon>Pseudomonadati</taxon>
        <taxon>Pseudomonadota</taxon>
        <taxon>Alphaproteobacteria</taxon>
        <taxon>Rhodobacterales</taxon>
        <taxon>Roseobacteraceae</taxon>
        <taxon>Octadecabacter</taxon>
    </lineage>
</organism>
<dbReference type="Proteomes" id="UP000005307">
    <property type="component" value="Chromosome"/>
</dbReference>
<accession>M9RB60</accession>
<proteinExistence type="predicted"/>
<sequence>MTFMHADMAPRNVQLDAVSKALLPVVRHFLNAFLRPDTQGWRYAFAAASGTWGEARGLSIAHDTQKFLETILRSRPVPLTYCDPLDIDVSEHLTADEVDVLSLIAAMRADRTPQAREILASLTGGHIPPRIVEQGLSLAARLDPDTNKRRPPKRPLLAVVRL</sequence>
<keyword evidence="2" id="KW-1185">Reference proteome</keyword>
<evidence type="ECO:0000313" key="2">
    <source>
        <dbReference type="Proteomes" id="UP000005307"/>
    </source>
</evidence>
<dbReference type="AlphaFoldDB" id="M9RB60"/>
<dbReference type="KEGG" id="oat:OAN307_c44960"/>
<dbReference type="STRING" id="391626.OAN307_c44960"/>
<dbReference type="EMBL" id="CP003740">
    <property type="protein sequence ID" value="AGI69854.1"/>
    <property type="molecule type" value="Genomic_DNA"/>
</dbReference>
<name>M9RB60_9RHOB</name>
<dbReference type="OrthoDB" id="7706971at2"/>